<proteinExistence type="inferred from homology"/>
<evidence type="ECO:0000259" key="2">
    <source>
        <dbReference type="Pfam" id="PF01636"/>
    </source>
</evidence>
<dbReference type="Proteomes" id="UP000076567">
    <property type="component" value="Unassembled WGS sequence"/>
</dbReference>
<evidence type="ECO:0000313" key="3">
    <source>
        <dbReference type="EMBL" id="KZE69323.1"/>
    </source>
</evidence>
<dbReference type="InterPro" id="IPR002575">
    <property type="entry name" value="Aminoglycoside_PTrfase"/>
</dbReference>
<dbReference type="GO" id="GO:0009088">
    <property type="term" value="P:threonine biosynthetic process"/>
    <property type="evidence" value="ECO:0007669"/>
    <property type="project" value="TreeGrafter"/>
</dbReference>
<dbReference type="Pfam" id="PF01636">
    <property type="entry name" value="APH"/>
    <property type="match status" value="1"/>
</dbReference>
<keyword evidence="4" id="KW-1185">Reference proteome</keyword>
<dbReference type="RefSeq" id="WP_066236832.1">
    <property type="nucleotide sequence ID" value="NZ_LRFC01000001.1"/>
</dbReference>
<dbReference type="PANTHER" id="PTHR21064">
    <property type="entry name" value="AMINOGLYCOSIDE PHOSPHOTRANSFERASE DOMAIN-CONTAINING PROTEIN-RELATED"/>
    <property type="match status" value="1"/>
</dbReference>
<evidence type="ECO:0000313" key="4">
    <source>
        <dbReference type="Proteomes" id="UP000076567"/>
    </source>
</evidence>
<dbReference type="PANTHER" id="PTHR21064:SF6">
    <property type="entry name" value="AMINOGLYCOSIDE PHOSPHOTRANSFERASE DOMAIN-CONTAINING PROTEIN"/>
    <property type="match status" value="1"/>
</dbReference>
<dbReference type="EMBL" id="LRFC01000001">
    <property type="protein sequence ID" value="KZE69323.1"/>
    <property type="molecule type" value="Genomic_DNA"/>
</dbReference>
<reference evidence="4" key="1">
    <citation type="submission" date="2016-01" db="EMBL/GenBank/DDBJ databases">
        <title>Draft genome of Chromobacterium sp. F49.</title>
        <authorList>
            <person name="Hong K.W."/>
        </authorList>
    </citation>
    <scope>NUCLEOTIDE SEQUENCE [LARGE SCALE GENOMIC DNA]</scope>
    <source>
        <strain evidence="4">P7IIIA</strain>
    </source>
</reference>
<evidence type="ECO:0000256" key="1">
    <source>
        <dbReference type="ARBA" id="ARBA00038240"/>
    </source>
</evidence>
<name>A0A165P8C1_9BACL</name>
<dbReference type="InterPro" id="IPR011009">
    <property type="entry name" value="Kinase-like_dom_sf"/>
</dbReference>
<dbReference type="SUPFAM" id="SSF56112">
    <property type="entry name" value="Protein kinase-like (PK-like)"/>
    <property type="match status" value="1"/>
</dbReference>
<dbReference type="OrthoDB" id="4030632at2"/>
<dbReference type="AlphaFoldDB" id="A0A165P8C1"/>
<gene>
    <name evidence="3" type="ORF">AWM68_03390</name>
</gene>
<feature type="domain" description="Aminoglycoside phosphotransferase" evidence="2">
    <location>
        <begin position="27"/>
        <end position="239"/>
    </location>
</feature>
<protein>
    <recommendedName>
        <fullName evidence="2">Aminoglycoside phosphotransferase domain-containing protein</fullName>
    </recommendedName>
</protein>
<comment type="caution">
    <text evidence="3">The sequence shown here is derived from an EMBL/GenBank/DDBJ whole genome shotgun (WGS) entry which is preliminary data.</text>
</comment>
<dbReference type="GO" id="GO:0004413">
    <property type="term" value="F:homoserine kinase activity"/>
    <property type="evidence" value="ECO:0007669"/>
    <property type="project" value="TreeGrafter"/>
</dbReference>
<accession>A0A165P8C1</accession>
<organism evidence="3 4">
    <name type="scientific">Fictibacillus phosphorivorans</name>
    <dbReference type="NCBI Taxonomy" id="1221500"/>
    <lineage>
        <taxon>Bacteria</taxon>
        <taxon>Bacillati</taxon>
        <taxon>Bacillota</taxon>
        <taxon>Bacilli</taxon>
        <taxon>Bacillales</taxon>
        <taxon>Fictibacillaceae</taxon>
        <taxon>Fictibacillus</taxon>
    </lineage>
</organism>
<dbReference type="Gene3D" id="3.30.200.20">
    <property type="entry name" value="Phosphorylase Kinase, domain 1"/>
    <property type="match status" value="1"/>
</dbReference>
<dbReference type="InterPro" id="IPR050249">
    <property type="entry name" value="Pseudomonas-type_ThrB"/>
</dbReference>
<comment type="similarity">
    <text evidence="1">Belongs to the pseudomonas-type ThrB family.</text>
</comment>
<dbReference type="Gene3D" id="3.90.1200.10">
    <property type="match status" value="1"/>
</dbReference>
<sequence>MKQQQLNHTVLKKAAECYGITSDDLCSVSGGFQNKVFVYSKSNRNYIMRLTPKRKRTKEELHEEISWIQFLKSSGVSVSGAVKSGNHLFIEEVSDFYITVFEKAEGGLVNLQNPNQWNNDFFHRWGRLLGQVHHAGRQYKGIKGNPNRLYWSHEQPYNHELFKRLPSDLCKKKYHELMQQMMRMPVDKHHYGLIHNDFHQGNFFVNGCNITLFDFDDSAYFYYAYDIAVAFYHAYWQHTSFNTKEDEFITEFLTHFLNGYSEANKLTRNTVDHLPYFLKLRELFLYVLFLQVWDMDKLEDWQSYTIENLQKNIENNTVYAGLDDQLLQKLKQQVNKPF</sequence>